<organism evidence="3 4">
    <name type="scientific">Candidatus Fimadaptatus faecigallinarum</name>
    <dbReference type="NCBI Taxonomy" id="2840814"/>
    <lineage>
        <taxon>Bacteria</taxon>
        <taxon>Bacillati</taxon>
        <taxon>Bacillota</taxon>
        <taxon>Clostridia</taxon>
        <taxon>Eubacteriales</taxon>
        <taxon>Candidatus Fimadaptatus</taxon>
    </lineage>
</organism>
<dbReference type="CDD" id="cd04872">
    <property type="entry name" value="ACT_1ZPV"/>
    <property type="match status" value="1"/>
</dbReference>
<reference evidence="3" key="2">
    <citation type="journal article" date="2021" name="PeerJ">
        <title>Extensive microbial diversity within the chicken gut microbiome revealed by metagenomics and culture.</title>
        <authorList>
            <person name="Gilroy R."/>
            <person name="Ravi A."/>
            <person name="Getino M."/>
            <person name="Pursley I."/>
            <person name="Horton D.L."/>
            <person name="Alikhan N.F."/>
            <person name="Baker D."/>
            <person name="Gharbi K."/>
            <person name="Hall N."/>
            <person name="Watson M."/>
            <person name="Adriaenssens E.M."/>
            <person name="Foster-Nyarko E."/>
            <person name="Jarju S."/>
            <person name="Secka A."/>
            <person name="Antonio M."/>
            <person name="Oren A."/>
            <person name="Chaudhuri R.R."/>
            <person name="La Ragione R."/>
            <person name="Hildebrand F."/>
            <person name="Pallen M.J."/>
        </authorList>
    </citation>
    <scope>NUCLEOTIDE SEQUENCE</scope>
    <source>
        <strain evidence="3">ChiSxjej2B14-8506</strain>
    </source>
</reference>
<dbReference type="Pfam" id="PF13740">
    <property type="entry name" value="ACT_6"/>
    <property type="match status" value="1"/>
</dbReference>
<comment type="caution">
    <text evidence="3">The sequence shown here is derived from an EMBL/GenBank/DDBJ whole genome shotgun (WGS) entry which is preliminary data.</text>
</comment>
<evidence type="ECO:0000259" key="2">
    <source>
        <dbReference type="PROSITE" id="PS51671"/>
    </source>
</evidence>
<dbReference type="EMBL" id="DVNK01000025">
    <property type="protein sequence ID" value="HIU46290.1"/>
    <property type="molecule type" value="Genomic_DNA"/>
</dbReference>
<dbReference type="InterPro" id="IPR022986">
    <property type="entry name" value="UPF0237_ACT"/>
</dbReference>
<dbReference type="PANTHER" id="PTHR34875:SF6">
    <property type="entry name" value="UPF0237 PROTEIN MJ1558"/>
    <property type="match status" value="1"/>
</dbReference>
<dbReference type="HAMAP" id="MF_01054">
    <property type="entry name" value="UPF0237"/>
    <property type="match status" value="1"/>
</dbReference>
<dbReference type="PROSITE" id="PS51671">
    <property type="entry name" value="ACT"/>
    <property type="match status" value="1"/>
</dbReference>
<feature type="domain" description="ACT" evidence="2">
    <location>
        <begin position="6"/>
        <end position="80"/>
    </location>
</feature>
<evidence type="ECO:0000313" key="4">
    <source>
        <dbReference type="Proteomes" id="UP000824123"/>
    </source>
</evidence>
<dbReference type="PANTHER" id="PTHR34875">
    <property type="entry name" value="UPF0237 PROTEIN MJ1558"/>
    <property type="match status" value="1"/>
</dbReference>
<dbReference type="Proteomes" id="UP000824123">
    <property type="component" value="Unassembled WGS sequence"/>
</dbReference>
<name>A0A9D1LQU7_9FIRM</name>
<evidence type="ECO:0000313" key="3">
    <source>
        <dbReference type="EMBL" id="HIU46290.1"/>
    </source>
</evidence>
<dbReference type="AlphaFoldDB" id="A0A9D1LQU7"/>
<comment type="similarity">
    <text evidence="1">Belongs to the UPF0237 family.</text>
</comment>
<sequence length="91" mass="10253">MEKRAIITVLGRDKIGIIAAVSGALAQGHANILDINQTIIQDMFTMAMLVDYSQMEPSFDDMRQQLAALGEEMGIEIRMQRKEIFDAMHRV</sequence>
<dbReference type="InterPro" id="IPR050990">
    <property type="entry name" value="UPF0237/GcvR_regulator"/>
</dbReference>
<dbReference type="InterPro" id="IPR002912">
    <property type="entry name" value="ACT_dom"/>
</dbReference>
<accession>A0A9D1LQU7</accession>
<gene>
    <name evidence="3" type="ORF">IAC59_03410</name>
</gene>
<dbReference type="NCBIfam" id="NF001220">
    <property type="entry name" value="PRK00194.1"/>
    <property type="match status" value="1"/>
</dbReference>
<dbReference type="SUPFAM" id="SSF55021">
    <property type="entry name" value="ACT-like"/>
    <property type="match status" value="1"/>
</dbReference>
<proteinExistence type="inferred from homology"/>
<dbReference type="Gene3D" id="3.30.70.260">
    <property type="match status" value="1"/>
</dbReference>
<reference evidence="3" key="1">
    <citation type="submission" date="2020-10" db="EMBL/GenBank/DDBJ databases">
        <authorList>
            <person name="Gilroy R."/>
        </authorList>
    </citation>
    <scope>NUCLEOTIDE SEQUENCE</scope>
    <source>
        <strain evidence="3">ChiSxjej2B14-8506</strain>
    </source>
</reference>
<dbReference type="InterPro" id="IPR045865">
    <property type="entry name" value="ACT-like_dom_sf"/>
</dbReference>
<protein>
    <recommendedName>
        <fullName evidence="1">UPF0237 protein IAC59_03410</fullName>
    </recommendedName>
</protein>
<evidence type="ECO:0000256" key="1">
    <source>
        <dbReference type="HAMAP-Rule" id="MF_01054"/>
    </source>
</evidence>